<comment type="caution">
    <text evidence="3">The sequence shown here is derived from an EMBL/GenBank/DDBJ whole genome shotgun (WGS) entry which is preliminary data.</text>
</comment>
<feature type="compositionally biased region" description="Basic residues" evidence="1">
    <location>
        <begin position="85"/>
        <end position="96"/>
    </location>
</feature>
<feature type="domain" description="Transcriptional regulator-like" evidence="2">
    <location>
        <begin position="7"/>
        <end position="66"/>
    </location>
</feature>
<evidence type="ECO:0000313" key="4">
    <source>
        <dbReference type="Proteomes" id="UP000290958"/>
    </source>
</evidence>
<keyword evidence="4" id="KW-1185">Reference proteome</keyword>
<name>A0A4Q1KKA8_9SPHN</name>
<dbReference type="OrthoDB" id="9800831at2"/>
<dbReference type="InterPro" id="IPR045465">
    <property type="entry name" value="Trans_reg_dom"/>
</dbReference>
<organism evidence="3 4">
    <name type="scientific">Sphingobium fluviale</name>
    <dbReference type="NCBI Taxonomy" id="2506423"/>
    <lineage>
        <taxon>Bacteria</taxon>
        <taxon>Pseudomonadati</taxon>
        <taxon>Pseudomonadota</taxon>
        <taxon>Alphaproteobacteria</taxon>
        <taxon>Sphingomonadales</taxon>
        <taxon>Sphingomonadaceae</taxon>
        <taxon>Sphingobium</taxon>
    </lineage>
</organism>
<protein>
    <recommendedName>
        <fullName evidence="2">Transcriptional regulator-like domain-containing protein</fullName>
    </recommendedName>
</protein>
<evidence type="ECO:0000313" key="3">
    <source>
        <dbReference type="EMBL" id="RXR30301.1"/>
    </source>
</evidence>
<dbReference type="EMBL" id="SBKP01000002">
    <property type="protein sequence ID" value="RXR30301.1"/>
    <property type="molecule type" value="Genomic_DNA"/>
</dbReference>
<accession>A0A4Q1KKA8</accession>
<dbReference type="Proteomes" id="UP000290958">
    <property type="component" value="Unassembled WGS sequence"/>
</dbReference>
<reference evidence="4" key="1">
    <citation type="submission" date="2019-01" db="EMBL/GenBank/DDBJ databases">
        <title>Cytophagaceae bacterium strain CAR-16.</title>
        <authorList>
            <person name="Chen W.-M."/>
        </authorList>
    </citation>
    <scope>NUCLEOTIDE SEQUENCE [LARGE SCALE GENOMIC DNA]</scope>
    <source>
        <strain evidence="4">CHR27</strain>
    </source>
</reference>
<evidence type="ECO:0000256" key="1">
    <source>
        <dbReference type="SAM" id="MobiDB-lite"/>
    </source>
</evidence>
<evidence type="ECO:0000259" key="2">
    <source>
        <dbReference type="Pfam" id="PF20109"/>
    </source>
</evidence>
<sequence length="96" mass="11444">MMPDASQWRSSERYEPVERMSASGLAWEWLRRNEAYNRDFDALSAHDADIAMLTDAIRQRWRLRFRGRPRTGSRCRHRFLDASGRHQHRRSGRSSP</sequence>
<feature type="region of interest" description="Disordered" evidence="1">
    <location>
        <begin position="70"/>
        <end position="96"/>
    </location>
</feature>
<proteinExistence type="predicted"/>
<dbReference type="Pfam" id="PF20109">
    <property type="entry name" value="Trans_reg_dom"/>
    <property type="match status" value="1"/>
</dbReference>
<dbReference type="AlphaFoldDB" id="A0A4Q1KKA8"/>
<gene>
    <name evidence="3" type="ORF">EQG66_02910</name>
</gene>